<evidence type="ECO:0000256" key="8">
    <source>
        <dbReference type="ARBA" id="ARBA00023136"/>
    </source>
</evidence>
<dbReference type="GO" id="GO:0005886">
    <property type="term" value="C:plasma membrane"/>
    <property type="evidence" value="ECO:0007669"/>
    <property type="project" value="UniProtKB-SubCell"/>
</dbReference>
<sequence>MNRKGGVSLVGLIMLVISSSIGAGIYNASQQLAAVATPGPALLAWLIVGIGILGLALSLKSLSETHPELTGISDYAKAGFGNFAGFLSGWGYWLSAWIGNIAFATMMMSALGYFLPVFKSGNSGPAIITASIISWLLTWLVVNGVENAAFINSIVTIVKLVPLVAFILLGLVTFNAGIFTAHFWQNFSSNFTYSVATPSGIFEQIKHCIMIMMWIFIGIEGATMMANRARRRTDASRATIIGFISLLILNVVISMLPYGYLTQAQLAHVGNPALTYVVEQMLGPVGGAFVSISLILTVMGTWLSWTLLPVEATSQMANEHLLPQWFGRLNRHRAPANSLWLTQVLLQLFLVSLLFTNQAYQVAISFCTAAIVVCYALVGAYQIKVGWAQHSLKLMAPGIVALGFEVLGIIFAGLQYLWLCSIAYVLGFVFYWWAAHEQHRQLTSFEWLVMIIITLAALLAMVALVIGRIVLN</sequence>
<comment type="similarity">
    <text evidence="2">Belongs to the amino acid-polyamine-organocation (APC) superfamily. Basic amino acid/polyamine antiporter (APA) (TC 2.A.3.2) family.</text>
</comment>
<feature type="transmembrane region" description="Helical" evidence="9">
    <location>
        <begin position="281"/>
        <end position="308"/>
    </location>
</feature>
<evidence type="ECO:0000256" key="1">
    <source>
        <dbReference type="ARBA" id="ARBA00004651"/>
    </source>
</evidence>
<feature type="transmembrane region" description="Helical" evidence="9">
    <location>
        <begin position="204"/>
        <end position="226"/>
    </location>
</feature>
<dbReference type="Gene3D" id="1.20.1740.10">
    <property type="entry name" value="Amino acid/polyamine transporter I"/>
    <property type="match status" value="1"/>
</dbReference>
<keyword evidence="8 9" id="KW-0472">Membrane</keyword>
<dbReference type="InterPro" id="IPR002293">
    <property type="entry name" value="AA/rel_permease1"/>
</dbReference>
<evidence type="ECO:0000256" key="3">
    <source>
        <dbReference type="ARBA" id="ARBA00022448"/>
    </source>
</evidence>
<feature type="transmembrane region" description="Helical" evidence="9">
    <location>
        <begin position="392"/>
        <end position="410"/>
    </location>
</feature>
<dbReference type="Proteomes" id="UP000051586">
    <property type="component" value="Unassembled WGS sequence"/>
</dbReference>
<keyword evidence="7 9" id="KW-1133">Transmembrane helix</keyword>
<name>A0A0R2CQZ3_9LACO</name>
<feature type="transmembrane region" description="Helical" evidence="9">
    <location>
        <begin position="126"/>
        <end position="145"/>
    </location>
</feature>
<feature type="transmembrane region" description="Helical" evidence="9">
    <location>
        <begin position="90"/>
        <end position="114"/>
    </location>
</feature>
<feature type="transmembrane region" description="Helical" evidence="9">
    <location>
        <begin position="238"/>
        <end position="261"/>
    </location>
</feature>
<dbReference type="NCBIfam" id="TIGR00905">
    <property type="entry name" value="2A0302"/>
    <property type="match status" value="1"/>
</dbReference>
<feature type="transmembrane region" description="Helical" evidence="9">
    <location>
        <begin position="157"/>
        <end position="184"/>
    </location>
</feature>
<reference evidence="10 11" key="1">
    <citation type="journal article" date="2015" name="Genome Announc.">
        <title>Expanding the biotechnology potential of lactobacilli through comparative genomics of 213 strains and associated genera.</title>
        <authorList>
            <person name="Sun Z."/>
            <person name="Harris H.M."/>
            <person name="McCann A."/>
            <person name="Guo C."/>
            <person name="Argimon S."/>
            <person name="Zhang W."/>
            <person name="Yang X."/>
            <person name="Jeffery I.B."/>
            <person name="Cooney J.C."/>
            <person name="Kagawa T.F."/>
            <person name="Liu W."/>
            <person name="Song Y."/>
            <person name="Salvetti E."/>
            <person name="Wrobel A."/>
            <person name="Rasinkangas P."/>
            <person name="Parkhill J."/>
            <person name="Rea M.C."/>
            <person name="O'Sullivan O."/>
            <person name="Ritari J."/>
            <person name="Douillard F.P."/>
            <person name="Paul Ross R."/>
            <person name="Yang R."/>
            <person name="Briner A.E."/>
            <person name="Felis G.E."/>
            <person name="de Vos W.M."/>
            <person name="Barrangou R."/>
            <person name="Klaenhammer T.R."/>
            <person name="Caufield P.W."/>
            <person name="Cui Y."/>
            <person name="Zhang H."/>
            <person name="O'Toole P.W."/>
        </authorList>
    </citation>
    <scope>NUCLEOTIDE SEQUENCE [LARGE SCALE GENOMIC DNA]</scope>
    <source>
        <strain evidence="10 11">DSM 22689</strain>
    </source>
</reference>
<dbReference type="PATRIC" id="fig|1423745.4.peg.1286"/>
<evidence type="ECO:0000256" key="5">
    <source>
        <dbReference type="ARBA" id="ARBA00022692"/>
    </source>
</evidence>
<proteinExistence type="inferred from homology"/>
<feature type="transmembrane region" description="Helical" evidence="9">
    <location>
        <begin position="362"/>
        <end position="380"/>
    </location>
</feature>
<keyword evidence="4" id="KW-1003">Cell membrane</keyword>
<dbReference type="InterPro" id="IPR050367">
    <property type="entry name" value="APC_superfamily"/>
</dbReference>
<accession>A0A0R2CQZ3</accession>
<dbReference type="GO" id="GO:0022857">
    <property type="term" value="F:transmembrane transporter activity"/>
    <property type="evidence" value="ECO:0007669"/>
    <property type="project" value="InterPro"/>
</dbReference>
<comment type="caution">
    <text evidence="10">The sequence shown here is derived from an EMBL/GenBank/DDBJ whole genome shotgun (WGS) entry which is preliminary data.</text>
</comment>
<feature type="transmembrane region" description="Helical" evidence="9">
    <location>
        <begin position="416"/>
        <end position="435"/>
    </location>
</feature>
<feature type="transmembrane region" description="Helical" evidence="9">
    <location>
        <begin position="447"/>
        <end position="471"/>
    </location>
</feature>
<keyword evidence="6" id="KW-0029">Amino-acid transport</keyword>
<gene>
    <name evidence="10" type="ORF">FC87_GL001220</name>
</gene>
<dbReference type="AlphaFoldDB" id="A0A0R2CQZ3"/>
<evidence type="ECO:0000256" key="6">
    <source>
        <dbReference type="ARBA" id="ARBA00022970"/>
    </source>
</evidence>
<dbReference type="InterPro" id="IPR004754">
    <property type="entry name" value="Amino_acid_antiprt"/>
</dbReference>
<evidence type="ECO:0000256" key="4">
    <source>
        <dbReference type="ARBA" id="ARBA00022475"/>
    </source>
</evidence>
<protein>
    <submittedName>
        <fullName evidence="10">Amino acid transporter</fullName>
    </submittedName>
</protein>
<dbReference type="PANTHER" id="PTHR42770">
    <property type="entry name" value="AMINO ACID TRANSPORTER-RELATED"/>
    <property type="match status" value="1"/>
</dbReference>
<evidence type="ECO:0000256" key="2">
    <source>
        <dbReference type="ARBA" id="ARBA00008220"/>
    </source>
</evidence>
<dbReference type="Pfam" id="PF13520">
    <property type="entry name" value="AA_permease_2"/>
    <property type="match status" value="1"/>
</dbReference>
<feature type="transmembrane region" description="Helical" evidence="9">
    <location>
        <begin position="338"/>
        <end position="356"/>
    </location>
</feature>
<comment type="subcellular location">
    <subcellularLocation>
        <location evidence="1">Cell membrane</location>
        <topology evidence="1">Multi-pass membrane protein</topology>
    </subcellularLocation>
</comment>
<keyword evidence="5 9" id="KW-0812">Transmembrane</keyword>
<dbReference type="EMBL" id="AYZI01000008">
    <property type="protein sequence ID" value="KRM90534.1"/>
    <property type="molecule type" value="Genomic_DNA"/>
</dbReference>
<feature type="transmembrane region" description="Helical" evidence="9">
    <location>
        <begin position="32"/>
        <end position="57"/>
    </location>
</feature>
<evidence type="ECO:0000256" key="7">
    <source>
        <dbReference type="ARBA" id="ARBA00022989"/>
    </source>
</evidence>
<evidence type="ECO:0000256" key="9">
    <source>
        <dbReference type="SAM" id="Phobius"/>
    </source>
</evidence>
<keyword evidence="3" id="KW-0813">Transport</keyword>
<organism evidence="10 11">
    <name type="scientific">Fructilactobacillus florum DSM 22689 = JCM 16035</name>
    <dbReference type="NCBI Taxonomy" id="1423745"/>
    <lineage>
        <taxon>Bacteria</taxon>
        <taxon>Bacillati</taxon>
        <taxon>Bacillota</taxon>
        <taxon>Bacilli</taxon>
        <taxon>Lactobacillales</taxon>
        <taxon>Lactobacillaceae</taxon>
        <taxon>Fructilactobacillus</taxon>
    </lineage>
</organism>
<dbReference type="PIRSF" id="PIRSF006060">
    <property type="entry name" value="AA_transporter"/>
    <property type="match status" value="1"/>
</dbReference>
<dbReference type="STRING" id="1423745.GCA_001311215_00747"/>
<dbReference type="RefSeq" id="WP_054690151.1">
    <property type="nucleotide sequence ID" value="NZ_AYZI01000008.1"/>
</dbReference>
<dbReference type="GO" id="GO:0006865">
    <property type="term" value="P:amino acid transport"/>
    <property type="evidence" value="ECO:0007669"/>
    <property type="project" value="UniProtKB-KW"/>
</dbReference>
<evidence type="ECO:0000313" key="11">
    <source>
        <dbReference type="Proteomes" id="UP000051586"/>
    </source>
</evidence>
<dbReference type="PANTHER" id="PTHR42770:SF4">
    <property type="entry name" value="ARGININE_ORNITHINE ANTIPORTER-RELATED"/>
    <property type="match status" value="1"/>
</dbReference>
<evidence type="ECO:0000313" key="10">
    <source>
        <dbReference type="EMBL" id="KRM90534.1"/>
    </source>
</evidence>